<evidence type="ECO:0000313" key="2">
    <source>
        <dbReference type="EMBL" id="KAD3069330.1"/>
    </source>
</evidence>
<comment type="caution">
    <text evidence="2">The sequence shown here is derived from an EMBL/GenBank/DDBJ whole genome shotgun (WGS) entry which is preliminary data.</text>
</comment>
<protein>
    <submittedName>
        <fullName evidence="2">Uncharacterized protein</fullName>
    </submittedName>
</protein>
<keyword evidence="1" id="KW-0812">Transmembrane</keyword>
<keyword evidence="1" id="KW-1133">Transmembrane helix</keyword>
<accession>A0A5N6M5S6</accession>
<proteinExistence type="predicted"/>
<dbReference type="EMBL" id="SZYD01000017">
    <property type="protein sequence ID" value="KAD3069330.1"/>
    <property type="molecule type" value="Genomic_DNA"/>
</dbReference>
<keyword evidence="1" id="KW-0472">Membrane</keyword>
<evidence type="ECO:0000256" key="1">
    <source>
        <dbReference type="SAM" id="Phobius"/>
    </source>
</evidence>
<organism evidence="2 3">
    <name type="scientific">Mikania micrantha</name>
    <name type="common">bitter vine</name>
    <dbReference type="NCBI Taxonomy" id="192012"/>
    <lineage>
        <taxon>Eukaryota</taxon>
        <taxon>Viridiplantae</taxon>
        <taxon>Streptophyta</taxon>
        <taxon>Embryophyta</taxon>
        <taxon>Tracheophyta</taxon>
        <taxon>Spermatophyta</taxon>
        <taxon>Magnoliopsida</taxon>
        <taxon>eudicotyledons</taxon>
        <taxon>Gunneridae</taxon>
        <taxon>Pentapetalae</taxon>
        <taxon>asterids</taxon>
        <taxon>campanulids</taxon>
        <taxon>Asterales</taxon>
        <taxon>Asteraceae</taxon>
        <taxon>Asteroideae</taxon>
        <taxon>Heliantheae alliance</taxon>
        <taxon>Eupatorieae</taxon>
        <taxon>Mikania</taxon>
    </lineage>
</organism>
<evidence type="ECO:0000313" key="3">
    <source>
        <dbReference type="Proteomes" id="UP000326396"/>
    </source>
</evidence>
<reference evidence="2 3" key="1">
    <citation type="submission" date="2019-05" db="EMBL/GenBank/DDBJ databases">
        <title>Mikania micrantha, genome provides insights into the molecular mechanism of rapid growth.</title>
        <authorList>
            <person name="Liu B."/>
        </authorList>
    </citation>
    <scope>NUCLEOTIDE SEQUENCE [LARGE SCALE GENOMIC DNA]</scope>
    <source>
        <strain evidence="2">NLD-2019</strain>
        <tissue evidence="2">Leaf</tissue>
    </source>
</reference>
<sequence>MMIKTNQQPWVWAHQAEEYAAAVHQVRLLVSSTAVVAREHAEFSPAPTLAKTGSASPMTLLMVIVSVSILISVAVAVIMVAVVSNHLDRYSNSHLSSLNPTVVLEDVAVDGNRDTNSSSE</sequence>
<dbReference type="AlphaFoldDB" id="A0A5N6M5S6"/>
<dbReference type="Proteomes" id="UP000326396">
    <property type="component" value="Linkage Group LG7"/>
</dbReference>
<feature type="transmembrane region" description="Helical" evidence="1">
    <location>
        <begin position="60"/>
        <end position="83"/>
    </location>
</feature>
<name>A0A5N6M5S6_9ASTR</name>
<keyword evidence="3" id="KW-1185">Reference proteome</keyword>
<gene>
    <name evidence="2" type="ORF">E3N88_37210</name>
</gene>